<name>A0A2T2WF95_9FIRM</name>
<sequence>MFAKKGAKKVNEPGQEKWSPAAGRRLRMLRRERGLTLRVCAQHLQVSFPILSKWETGTEQPSHKAQQKLAAYFDINWKWLVTGSGPIKPDPAPVLPWPKEKMANQWHITPVLPPDWPPAFQAFMAAAVEFGLEPSSSALARLVYRARELGTEQPLPPELEAAVRSVTNQGFRWPGLAEMYLRGTDAALDSIEEIWHRLLKS</sequence>
<dbReference type="EMBL" id="PXYT01000151">
    <property type="protein sequence ID" value="PSR20906.1"/>
    <property type="molecule type" value="Genomic_DNA"/>
</dbReference>
<organism evidence="3 4">
    <name type="scientific">Sulfobacillus benefaciens</name>
    <dbReference type="NCBI Taxonomy" id="453960"/>
    <lineage>
        <taxon>Bacteria</taxon>
        <taxon>Bacillati</taxon>
        <taxon>Bacillota</taxon>
        <taxon>Clostridia</taxon>
        <taxon>Eubacteriales</taxon>
        <taxon>Clostridiales Family XVII. Incertae Sedis</taxon>
        <taxon>Sulfobacillus</taxon>
    </lineage>
</organism>
<comment type="caution">
    <text evidence="3">The sequence shown here is derived from an EMBL/GenBank/DDBJ whole genome shotgun (WGS) entry which is preliminary data.</text>
</comment>
<dbReference type="InterPro" id="IPR010982">
    <property type="entry name" value="Lambda_DNA-bd_dom_sf"/>
</dbReference>
<proteinExistence type="predicted"/>
<evidence type="ECO:0000313" key="4">
    <source>
        <dbReference type="Proteomes" id="UP000242699"/>
    </source>
</evidence>
<dbReference type="Proteomes" id="UP000242699">
    <property type="component" value="Unassembled WGS sequence"/>
</dbReference>
<reference evidence="3 4" key="1">
    <citation type="journal article" date="2014" name="BMC Genomics">
        <title>Comparison of environmental and isolate Sulfobacillus genomes reveals diverse carbon, sulfur, nitrogen, and hydrogen metabolisms.</title>
        <authorList>
            <person name="Justice N.B."/>
            <person name="Norman A."/>
            <person name="Brown C.T."/>
            <person name="Singh A."/>
            <person name="Thomas B.C."/>
            <person name="Banfield J.F."/>
        </authorList>
    </citation>
    <scope>NUCLEOTIDE SEQUENCE [LARGE SCALE GENOMIC DNA]</scope>
    <source>
        <strain evidence="3">AMDSBA1</strain>
    </source>
</reference>
<dbReference type="GO" id="GO:0003677">
    <property type="term" value="F:DNA binding"/>
    <property type="evidence" value="ECO:0007669"/>
    <property type="project" value="InterPro"/>
</dbReference>
<dbReference type="InterPro" id="IPR001387">
    <property type="entry name" value="Cro/C1-type_HTH"/>
</dbReference>
<evidence type="ECO:0000256" key="1">
    <source>
        <dbReference type="SAM" id="MobiDB-lite"/>
    </source>
</evidence>
<dbReference type="SUPFAM" id="SSF47413">
    <property type="entry name" value="lambda repressor-like DNA-binding domains"/>
    <property type="match status" value="1"/>
</dbReference>
<gene>
    <name evidence="3" type="ORF">C7B43_21630</name>
</gene>
<dbReference type="SMART" id="SM00530">
    <property type="entry name" value="HTH_XRE"/>
    <property type="match status" value="1"/>
</dbReference>
<dbReference type="Pfam" id="PF13560">
    <property type="entry name" value="HTH_31"/>
    <property type="match status" value="1"/>
</dbReference>
<evidence type="ECO:0000259" key="2">
    <source>
        <dbReference type="PROSITE" id="PS50943"/>
    </source>
</evidence>
<dbReference type="AlphaFoldDB" id="A0A2T2WF95"/>
<dbReference type="PROSITE" id="PS50943">
    <property type="entry name" value="HTH_CROC1"/>
    <property type="match status" value="1"/>
</dbReference>
<dbReference type="Gene3D" id="1.10.260.40">
    <property type="entry name" value="lambda repressor-like DNA-binding domains"/>
    <property type="match status" value="1"/>
</dbReference>
<protein>
    <recommendedName>
        <fullName evidence="2">HTH cro/C1-type domain-containing protein</fullName>
    </recommendedName>
</protein>
<evidence type="ECO:0000313" key="3">
    <source>
        <dbReference type="EMBL" id="PSR20906.1"/>
    </source>
</evidence>
<feature type="domain" description="HTH cro/C1-type" evidence="2">
    <location>
        <begin position="26"/>
        <end position="80"/>
    </location>
</feature>
<feature type="region of interest" description="Disordered" evidence="1">
    <location>
        <begin position="1"/>
        <end position="23"/>
    </location>
</feature>
<accession>A0A2T2WF95</accession>